<dbReference type="EMBL" id="BDIP01005017">
    <property type="protein sequence ID" value="GIQ89413.1"/>
    <property type="molecule type" value="Genomic_DNA"/>
</dbReference>
<dbReference type="AlphaFoldDB" id="A0A9K3GNH8"/>
<dbReference type="Proteomes" id="UP000265618">
    <property type="component" value="Unassembled WGS sequence"/>
</dbReference>
<sequence length="93" mass="9528">MSYSKGSTRAPGPIAGLVPFADTVAGKSRGRPGSPASAEGHMVLVGGRIQIVDMAHAEITGEARSSCQQTCVAGIPRPDGQGMHIVVGREDTQ</sequence>
<protein>
    <submittedName>
        <fullName evidence="1">Uncharacterized protein</fullName>
    </submittedName>
</protein>
<proteinExistence type="predicted"/>
<reference evidence="1 2" key="1">
    <citation type="journal article" date="2018" name="PLoS ONE">
        <title>The draft genome of Kipferlia bialata reveals reductive genome evolution in fornicate parasites.</title>
        <authorList>
            <person name="Tanifuji G."/>
            <person name="Takabayashi S."/>
            <person name="Kume K."/>
            <person name="Takagi M."/>
            <person name="Nakayama T."/>
            <person name="Kamikawa R."/>
            <person name="Inagaki Y."/>
            <person name="Hashimoto T."/>
        </authorList>
    </citation>
    <scope>NUCLEOTIDE SEQUENCE [LARGE SCALE GENOMIC DNA]</scope>
    <source>
        <strain evidence="1">NY0173</strain>
    </source>
</reference>
<organism evidence="1 2">
    <name type="scientific">Kipferlia bialata</name>
    <dbReference type="NCBI Taxonomy" id="797122"/>
    <lineage>
        <taxon>Eukaryota</taxon>
        <taxon>Metamonada</taxon>
        <taxon>Carpediemonas-like organisms</taxon>
        <taxon>Kipferlia</taxon>
    </lineage>
</organism>
<feature type="non-terminal residue" evidence="1">
    <location>
        <position position="1"/>
    </location>
</feature>
<gene>
    <name evidence="1" type="ORF">KIPB_011873</name>
</gene>
<evidence type="ECO:0000313" key="1">
    <source>
        <dbReference type="EMBL" id="GIQ89413.1"/>
    </source>
</evidence>
<evidence type="ECO:0000313" key="2">
    <source>
        <dbReference type="Proteomes" id="UP000265618"/>
    </source>
</evidence>
<comment type="caution">
    <text evidence="1">The sequence shown here is derived from an EMBL/GenBank/DDBJ whole genome shotgun (WGS) entry which is preliminary data.</text>
</comment>
<keyword evidence="2" id="KW-1185">Reference proteome</keyword>
<accession>A0A9K3GNH8</accession>
<name>A0A9K3GNH8_9EUKA</name>